<evidence type="ECO:0000256" key="8">
    <source>
        <dbReference type="ARBA" id="ARBA00023065"/>
    </source>
</evidence>
<keyword evidence="4 11" id="KW-1003">Cell membrane</keyword>
<feature type="transmembrane region" description="Helical" evidence="11">
    <location>
        <begin position="27"/>
        <end position="49"/>
    </location>
</feature>
<dbReference type="InterPro" id="IPR004670">
    <property type="entry name" value="NhaA"/>
</dbReference>
<dbReference type="HAMAP" id="MF_01844">
    <property type="entry name" value="NhaA"/>
    <property type="match status" value="1"/>
</dbReference>
<dbReference type="InterPro" id="IPR023171">
    <property type="entry name" value="Na/H_antiporter_dom_sf"/>
</dbReference>
<keyword evidence="2 11" id="KW-0813">Transport</keyword>
<dbReference type="Gene3D" id="1.20.1530.10">
    <property type="entry name" value="Na+/H+ antiporter like domain"/>
    <property type="match status" value="1"/>
</dbReference>
<sequence>MTADSPTPTTLLSRLGTLLRREAAGGALLLLATLAALILANSGLAPTYFGVRDHHLDVDLGPLPLHLSLGHWASDGLLAVFFFLVGLELKKEILDGDLREPGKALVPVAAAIGGVIVPALIFLGVTAVMPGSPAEAARGWAVPTATDIAFAVAVLAVIGRNLPSALRLFLLTLAVVDDLLAITIITVFYTEQVHLLYLGLAVLPLLAYALLAQRLQAMFLRRVGATWLLLLPLGFLVWALFFGSGIHATIAGVLLGLCVPVLPGRRTPDDAGHSLAEAMEHHLRPLSAGVCVPVFAFLSAGVAVGGWSGFAEAATSPAGLGVVLGLVLGKAVGITGATWLMTRLPGTRLDPSLRWPDVIGVSLLAGIGFTVSLLIAELGFDPGSALNDAAKIGILTGSAVAALAGAAVLGPRSRARARA</sequence>
<feature type="transmembrane region" description="Helical" evidence="11">
    <location>
        <begin position="195"/>
        <end position="211"/>
    </location>
</feature>
<feature type="transmembrane region" description="Helical" evidence="11">
    <location>
        <begin position="246"/>
        <end position="264"/>
    </location>
</feature>
<feature type="transmembrane region" description="Helical" evidence="11">
    <location>
        <begin position="69"/>
        <end position="87"/>
    </location>
</feature>
<dbReference type="GO" id="GO:0015385">
    <property type="term" value="F:sodium:proton antiporter activity"/>
    <property type="evidence" value="ECO:0007669"/>
    <property type="project" value="UniProtKB-UniRule"/>
</dbReference>
<dbReference type="PANTHER" id="PTHR30341">
    <property type="entry name" value="SODIUM ION/PROTON ANTIPORTER NHAA-RELATED"/>
    <property type="match status" value="1"/>
</dbReference>
<feature type="transmembrane region" description="Helical" evidence="11">
    <location>
        <begin position="319"/>
        <end position="340"/>
    </location>
</feature>
<dbReference type="OrthoDB" id="9808135at2"/>
<evidence type="ECO:0000256" key="9">
    <source>
        <dbReference type="ARBA" id="ARBA00023136"/>
    </source>
</evidence>
<dbReference type="NCBIfam" id="TIGR00773">
    <property type="entry name" value="NhaA"/>
    <property type="match status" value="1"/>
</dbReference>
<keyword evidence="10 11" id="KW-0739">Sodium transport</keyword>
<feature type="transmembrane region" description="Helical" evidence="11">
    <location>
        <begin position="108"/>
        <end position="128"/>
    </location>
</feature>
<dbReference type="RefSeq" id="WP_075515041.1">
    <property type="nucleotide sequence ID" value="NZ_MODZ01000008.1"/>
</dbReference>
<evidence type="ECO:0000256" key="7">
    <source>
        <dbReference type="ARBA" id="ARBA00023053"/>
    </source>
</evidence>
<dbReference type="GO" id="GO:0005886">
    <property type="term" value="C:plasma membrane"/>
    <property type="evidence" value="ECO:0007669"/>
    <property type="project" value="UniProtKB-SubCell"/>
</dbReference>
<dbReference type="AlphaFoldDB" id="A0A1S2MZ27"/>
<name>A0A1S2MZ27_9MICC</name>
<proteinExistence type="inferred from homology"/>
<keyword evidence="7 11" id="KW-0915">Sodium</keyword>
<organism evidence="12 13">
    <name type="scientific">Rothia kristinae</name>
    <dbReference type="NCBI Taxonomy" id="37923"/>
    <lineage>
        <taxon>Bacteria</taxon>
        <taxon>Bacillati</taxon>
        <taxon>Actinomycetota</taxon>
        <taxon>Actinomycetes</taxon>
        <taxon>Micrococcales</taxon>
        <taxon>Micrococcaceae</taxon>
        <taxon>Rothia</taxon>
    </lineage>
</organism>
<evidence type="ECO:0000256" key="5">
    <source>
        <dbReference type="ARBA" id="ARBA00022692"/>
    </source>
</evidence>
<comment type="function">
    <text evidence="11">Na(+)/H(+) antiporter that extrudes sodium in exchange for external protons.</text>
</comment>
<evidence type="ECO:0000256" key="6">
    <source>
        <dbReference type="ARBA" id="ARBA00022989"/>
    </source>
</evidence>
<evidence type="ECO:0000256" key="10">
    <source>
        <dbReference type="ARBA" id="ARBA00023201"/>
    </source>
</evidence>
<comment type="subcellular location">
    <subcellularLocation>
        <location evidence="1">Cell inner membrane</location>
        <topology evidence="1">Multi-pass membrane protein</topology>
    </subcellularLocation>
    <subcellularLocation>
        <location evidence="11">Cell membrane</location>
        <topology evidence="11">Multi-pass membrane protein</topology>
    </subcellularLocation>
</comment>
<feature type="transmembrane region" description="Helical" evidence="11">
    <location>
        <begin position="223"/>
        <end position="240"/>
    </location>
</feature>
<keyword evidence="6 11" id="KW-1133">Transmembrane helix</keyword>
<comment type="catalytic activity">
    <reaction evidence="11">
        <text>Na(+)(in) + 2 H(+)(out) = Na(+)(out) + 2 H(+)(in)</text>
        <dbReference type="Rhea" id="RHEA:29251"/>
        <dbReference type="ChEBI" id="CHEBI:15378"/>
        <dbReference type="ChEBI" id="CHEBI:29101"/>
    </reaction>
</comment>
<evidence type="ECO:0000256" key="2">
    <source>
        <dbReference type="ARBA" id="ARBA00022448"/>
    </source>
</evidence>
<keyword evidence="9 11" id="KW-0472">Membrane</keyword>
<evidence type="ECO:0000256" key="1">
    <source>
        <dbReference type="ARBA" id="ARBA00004429"/>
    </source>
</evidence>
<reference evidence="12 13" key="1">
    <citation type="submission" date="2016-10" db="EMBL/GenBank/DDBJ databases">
        <title>Draft genome sequence of strain LCT isolated from the Shenzhou X spacecraft of China.</title>
        <authorList>
            <person name="Huang B."/>
        </authorList>
    </citation>
    <scope>NUCLEOTIDE SEQUENCE [LARGE SCALE GENOMIC DNA]</scope>
    <source>
        <strain evidence="12 13">LCT-H5</strain>
    </source>
</reference>
<comment type="caution">
    <text evidence="12">The sequence shown here is derived from an EMBL/GenBank/DDBJ whole genome shotgun (WGS) entry which is preliminary data.</text>
</comment>
<comment type="similarity">
    <text evidence="11">Belongs to the NhaA Na(+)/H(+) (TC 2.A.33) antiporter family.</text>
</comment>
<protein>
    <recommendedName>
        <fullName evidence="11">Na(+)/H(+) antiporter NhaA</fullName>
    </recommendedName>
    <alternativeName>
        <fullName evidence="11">Sodium/proton antiporter NhaA</fullName>
    </alternativeName>
</protein>
<keyword evidence="8 11" id="KW-0406">Ion transport</keyword>
<keyword evidence="5 11" id="KW-0812">Transmembrane</keyword>
<dbReference type="Proteomes" id="UP000179540">
    <property type="component" value="Unassembled WGS sequence"/>
</dbReference>
<feature type="transmembrane region" description="Helical" evidence="11">
    <location>
        <begin position="165"/>
        <end position="189"/>
    </location>
</feature>
<dbReference type="Pfam" id="PF06965">
    <property type="entry name" value="Na_H_antiport_1"/>
    <property type="match status" value="1"/>
</dbReference>
<dbReference type="GO" id="GO:0006885">
    <property type="term" value="P:regulation of pH"/>
    <property type="evidence" value="ECO:0007669"/>
    <property type="project" value="UniProtKB-UniRule"/>
</dbReference>
<evidence type="ECO:0000313" key="13">
    <source>
        <dbReference type="Proteomes" id="UP000179540"/>
    </source>
</evidence>
<evidence type="ECO:0000256" key="4">
    <source>
        <dbReference type="ARBA" id="ARBA00022475"/>
    </source>
</evidence>
<evidence type="ECO:0000313" key="12">
    <source>
        <dbReference type="EMBL" id="OIJ35530.1"/>
    </source>
</evidence>
<feature type="transmembrane region" description="Helical" evidence="11">
    <location>
        <begin position="140"/>
        <end position="158"/>
    </location>
</feature>
<keyword evidence="3 11" id="KW-0050">Antiport</keyword>
<feature type="transmembrane region" description="Helical" evidence="11">
    <location>
        <begin position="392"/>
        <end position="410"/>
    </location>
</feature>
<gene>
    <name evidence="11" type="primary">nhaA</name>
    <name evidence="12" type="ORF">BK826_07275</name>
</gene>
<evidence type="ECO:0000256" key="3">
    <source>
        <dbReference type="ARBA" id="ARBA00022449"/>
    </source>
</evidence>
<dbReference type="PANTHER" id="PTHR30341:SF0">
    <property type="entry name" value="NA(+)_H(+) ANTIPORTER NHAA"/>
    <property type="match status" value="1"/>
</dbReference>
<feature type="transmembrane region" description="Helical" evidence="11">
    <location>
        <begin position="285"/>
        <end position="307"/>
    </location>
</feature>
<evidence type="ECO:0000256" key="11">
    <source>
        <dbReference type="HAMAP-Rule" id="MF_01844"/>
    </source>
</evidence>
<accession>A0A1S2MZ27</accession>
<feature type="transmembrane region" description="Helical" evidence="11">
    <location>
        <begin position="361"/>
        <end position="380"/>
    </location>
</feature>
<dbReference type="EMBL" id="MODZ01000008">
    <property type="protein sequence ID" value="OIJ35530.1"/>
    <property type="molecule type" value="Genomic_DNA"/>
</dbReference>